<evidence type="ECO:0000313" key="18">
    <source>
        <dbReference type="Proteomes" id="UP000685013"/>
    </source>
</evidence>
<feature type="region of interest" description="Disordered" evidence="14">
    <location>
        <begin position="281"/>
        <end position="300"/>
    </location>
</feature>
<keyword evidence="6 15" id="KW-1133">Transmembrane helix</keyword>
<evidence type="ECO:0000256" key="1">
    <source>
        <dbReference type="ARBA" id="ARBA00004123"/>
    </source>
</evidence>
<evidence type="ECO:0000256" key="6">
    <source>
        <dbReference type="ARBA" id="ARBA00022989"/>
    </source>
</evidence>
<keyword evidence="5" id="KW-0256">Endoplasmic reticulum</keyword>
<keyword evidence="12" id="KW-0539">Nucleus</keyword>
<dbReference type="Pfam" id="PF00170">
    <property type="entry name" value="bZIP_1"/>
    <property type="match status" value="1"/>
</dbReference>
<dbReference type="PANTHER" id="PTHR47416:SF3">
    <property type="entry name" value="BZIP TRANSCRIPTION FACTOR 17-RELATED"/>
    <property type="match status" value="1"/>
</dbReference>
<evidence type="ECO:0000256" key="5">
    <source>
        <dbReference type="ARBA" id="ARBA00022824"/>
    </source>
</evidence>
<dbReference type="Proteomes" id="UP000685013">
    <property type="component" value="Chromosome 14"/>
</dbReference>
<dbReference type="GO" id="GO:0005789">
    <property type="term" value="C:endoplasmic reticulum membrane"/>
    <property type="evidence" value="ECO:0007669"/>
    <property type="project" value="UniProtKB-SubCell"/>
</dbReference>
<dbReference type="InterPro" id="IPR004827">
    <property type="entry name" value="bZIP"/>
</dbReference>
<comment type="subunit">
    <text evidence="13">Interacts with BZIP28.</text>
</comment>
<feature type="region of interest" description="Disordered" evidence="14">
    <location>
        <begin position="132"/>
        <end position="171"/>
    </location>
</feature>
<evidence type="ECO:0000256" key="8">
    <source>
        <dbReference type="ARBA" id="ARBA00023125"/>
    </source>
</evidence>
<evidence type="ECO:0000256" key="11">
    <source>
        <dbReference type="ARBA" id="ARBA00023180"/>
    </source>
</evidence>
<dbReference type="PROSITE" id="PS50217">
    <property type="entry name" value="BZIP"/>
    <property type="match status" value="1"/>
</dbReference>
<protein>
    <submittedName>
        <fullName evidence="17">BZIP transcription factor 17</fullName>
    </submittedName>
</protein>
<comment type="similarity">
    <text evidence="3">Belongs to the bZIP family.</text>
</comment>
<comment type="subcellular location">
    <subcellularLocation>
        <location evidence="2">Endoplasmic reticulum membrane</location>
        <topology evidence="2">Single-pass membrane protein</topology>
    </subcellularLocation>
    <subcellularLocation>
        <location evidence="1">Nucleus</location>
    </subcellularLocation>
</comment>
<feature type="domain" description="BZIP" evidence="16">
    <location>
        <begin position="171"/>
        <end position="231"/>
    </location>
</feature>
<feature type="region of interest" description="Disordered" evidence="14">
    <location>
        <begin position="45"/>
        <end position="97"/>
    </location>
</feature>
<dbReference type="GO" id="GO:0006950">
    <property type="term" value="P:response to stress"/>
    <property type="evidence" value="ECO:0007669"/>
    <property type="project" value="UniProtKB-ARBA"/>
</dbReference>
<dbReference type="AlphaFoldDB" id="A0AAV6MGF9"/>
<dbReference type="GO" id="GO:0003677">
    <property type="term" value="F:DNA binding"/>
    <property type="evidence" value="ECO:0007669"/>
    <property type="project" value="UniProtKB-KW"/>
</dbReference>
<reference evidence="17 18" key="1">
    <citation type="journal article" date="2021" name="Hortic Res">
        <title>The domestication of Cucurbita argyrosperma as revealed by the genome of its wild relative.</title>
        <authorList>
            <person name="Barrera-Redondo J."/>
            <person name="Sanchez-de la Vega G."/>
            <person name="Aguirre-Liguori J.A."/>
            <person name="Castellanos-Morales G."/>
            <person name="Gutierrez-Guerrero Y.T."/>
            <person name="Aguirre-Dugua X."/>
            <person name="Aguirre-Planter E."/>
            <person name="Tenaillon M.I."/>
            <person name="Lira-Saade R."/>
            <person name="Eguiarte L.E."/>
        </authorList>
    </citation>
    <scope>NUCLEOTIDE SEQUENCE [LARGE SCALE GENOMIC DNA]</scope>
    <source>
        <strain evidence="17">JBR-2021</strain>
    </source>
</reference>
<evidence type="ECO:0000256" key="13">
    <source>
        <dbReference type="ARBA" id="ARBA00065888"/>
    </source>
</evidence>
<feature type="non-terminal residue" evidence="17">
    <location>
        <position position="1"/>
    </location>
</feature>
<dbReference type="SMART" id="SM00338">
    <property type="entry name" value="BRLZ"/>
    <property type="match status" value="1"/>
</dbReference>
<keyword evidence="11" id="KW-0325">Glycoprotein</keyword>
<keyword evidence="10" id="KW-0804">Transcription</keyword>
<evidence type="ECO:0000256" key="4">
    <source>
        <dbReference type="ARBA" id="ARBA00022692"/>
    </source>
</evidence>
<feature type="transmembrane region" description="Helical" evidence="15">
    <location>
        <begin position="306"/>
        <end position="328"/>
    </location>
</feature>
<keyword evidence="8" id="KW-0238">DNA-binding</keyword>
<dbReference type="GO" id="GO:0003700">
    <property type="term" value="F:DNA-binding transcription factor activity"/>
    <property type="evidence" value="ECO:0007669"/>
    <property type="project" value="InterPro"/>
</dbReference>
<evidence type="ECO:0000256" key="14">
    <source>
        <dbReference type="SAM" id="MobiDB-lite"/>
    </source>
</evidence>
<keyword evidence="18" id="KW-1185">Reference proteome</keyword>
<evidence type="ECO:0000256" key="3">
    <source>
        <dbReference type="ARBA" id="ARBA00007163"/>
    </source>
</evidence>
<evidence type="ECO:0000259" key="16">
    <source>
        <dbReference type="PROSITE" id="PS50217"/>
    </source>
</evidence>
<feature type="compositionally biased region" description="Polar residues" evidence="14">
    <location>
        <begin position="82"/>
        <end position="93"/>
    </location>
</feature>
<proteinExistence type="inferred from homology"/>
<feature type="compositionally biased region" description="Polar residues" evidence="14">
    <location>
        <begin position="146"/>
        <end position="162"/>
    </location>
</feature>
<feature type="compositionally biased region" description="Low complexity" evidence="14">
    <location>
        <begin position="1"/>
        <end position="22"/>
    </location>
</feature>
<dbReference type="GO" id="GO:0005634">
    <property type="term" value="C:nucleus"/>
    <property type="evidence" value="ECO:0007669"/>
    <property type="project" value="UniProtKB-SubCell"/>
</dbReference>
<keyword evidence="7" id="KW-0805">Transcription regulation</keyword>
<keyword evidence="9 15" id="KW-0472">Membrane</keyword>
<dbReference type="CDD" id="cd14704">
    <property type="entry name" value="bZIP_HY5-like"/>
    <property type="match status" value="1"/>
</dbReference>
<dbReference type="EMBL" id="JAGKQH010000014">
    <property type="protein sequence ID" value="KAG6580867.1"/>
    <property type="molecule type" value="Genomic_DNA"/>
</dbReference>
<feature type="region of interest" description="Disordered" evidence="14">
    <location>
        <begin position="1"/>
        <end position="27"/>
    </location>
</feature>
<dbReference type="PANTHER" id="PTHR47416">
    <property type="entry name" value="BASIC-LEUCINE ZIPPER TRANSCRIPTION FACTOR F-RELATED"/>
    <property type="match status" value="1"/>
</dbReference>
<evidence type="ECO:0000256" key="10">
    <source>
        <dbReference type="ARBA" id="ARBA00023163"/>
    </source>
</evidence>
<evidence type="ECO:0000313" key="17">
    <source>
        <dbReference type="EMBL" id="KAG6580867.1"/>
    </source>
</evidence>
<evidence type="ECO:0000256" key="12">
    <source>
        <dbReference type="ARBA" id="ARBA00023242"/>
    </source>
</evidence>
<evidence type="ECO:0000256" key="9">
    <source>
        <dbReference type="ARBA" id="ARBA00023136"/>
    </source>
</evidence>
<dbReference type="FunFam" id="1.20.5.170:FF:000085">
    <property type="entry name" value="bZIP transcription factor 49"/>
    <property type="match status" value="1"/>
</dbReference>
<evidence type="ECO:0000256" key="2">
    <source>
        <dbReference type="ARBA" id="ARBA00004389"/>
    </source>
</evidence>
<sequence>MTQFQASGPACSPGSGSSAVSCKQSPDEGEFLNYQSSELRTADSECFSTHSGGWDSKSSRIVNCPSPEHGGGGSDHEFSGEPASSQGSGSGNFDSGVYEGMNCRSSNAEYYDVSVDQKIKSEEIGKFCMTKRKKEQDEGNADFRSSKYQRSSVPAETTNPQLGSCAVNEDEEKRKARLIRNRESAQLSRQRKKHYVEELEDKVRIMHSTIAGLNSKISYMLAENAALRQQLSGSGMCQPPPPGMYPHPSMPPMSYPWVPCAPYVVKPQGSQVPLVPIPRLKPQQPASAARSKKNESKKAVGRTKKVASVSFLGLLFFIMLFGGLVPVVNDRFGNVEGVPGTPCGKSGTLNRLQCEGVYRKGRDIKFNQQGKGSEHLNDSNKSNKLGNASEPLVASLYVPRNDKLVKIDGNLIIHSFLAGEKAMASRKASDTNKARETGLAIPRDLSPALTIPNIKSTAADGKLQQWFREGLAGPMLSSGLCTEVFQFDVSATSPGVIIPASSIVNTSRAHSRNATRLNKGKNRRILGDLRVPLSGSNFNITEEPVRNPRKDSFPGNNKTSSSMVVSVLIDPREAGDSEVEGVITPKSMSRIFVSVVLDSVKYVTYSCVLPHTGPHLVST</sequence>
<name>A0AAV6MGF9_9ROSI</name>
<evidence type="ECO:0000256" key="15">
    <source>
        <dbReference type="SAM" id="Phobius"/>
    </source>
</evidence>
<keyword evidence="4 15" id="KW-0812">Transmembrane</keyword>
<comment type="caution">
    <text evidence="17">The sequence shown here is derived from an EMBL/GenBank/DDBJ whole genome shotgun (WGS) entry which is preliminary data.</text>
</comment>
<organism evidence="17 18">
    <name type="scientific">Cucurbita argyrosperma subsp. sororia</name>
    <dbReference type="NCBI Taxonomy" id="37648"/>
    <lineage>
        <taxon>Eukaryota</taxon>
        <taxon>Viridiplantae</taxon>
        <taxon>Streptophyta</taxon>
        <taxon>Embryophyta</taxon>
        <taxon>Tracheophyta</taxon>
        <taxon>Spermatophyta</taxon>
        <taxon>Magnoliopsida</taxon>
        <taxon>eudicotyledons</taxon>
        <taxon>Gunneridae</taxon>
        <taxon>Pentapetalae</taxon>
        <taxon>rosids</taxon>
        <taxon>fabids</taxon>
        <taxon>Cucurbitales</taxon>
        <taxon>Cucurbitaceae</taxon>
        <taxon>Cucurbiteae</taxon>
        <taxon>Cucurbita</taxon>
    </lineage>
</organism>
<evidence type="ECO:0000256" key="7">
    <source>
        <dbReference type="ARBA" id="ARBA00023015"/>
    </source>
</evidence>
<gene>
    <name evidence="17" type="primary">BZIP17</name>
    <name evidence="17" type="ORF">SDJN03_20869</name>
</gene>
<accession>A0AAV6MGF9</accession>